<organism evidence="1">
    <name type="scientific">Arundo donax</name>
    <name type="common">Giant reed</name>
    <name type="synonym">Donax arundinaceus</name>
    <dbReference type="NCBI Taxonomy" id="35708"/>
    <lineage>
        <taxon>Eukaryota</taxon>
        <taxon>Viridiplantae</taxon>
        <taxon>Streptophyta</taxon>
        <taxon>Embryophyta</taxon>
        <taxon>Tracheophyta</taxon>
        <taxon>Spermatophyta</taxon>
        <taxon>Magnoliopsida</taxon>
        <taxon>Liliopsida</taxon>
        <taxon>Poales</taxon>
        <taxon>Poaceae</taxon>
        <taxon>PACMAD clade</taxon>
        <taxon>Arundinoideae</taxon>
        <taxon>Arundineae</taxon>
        <taxon>Arundo</taxon>
    </lineage>
</organism>
<evidence type="ECO:0000313" key="1">
    <source>
        <dbReference type="EMBL" id="JAD60890.1"/>
    </source>
</evidence>
<accession>A0A0A9BI31</accession>
<name>A0A0A9BI31_ARUDO</name>
<reference evidence="1" key="1">
    <citation type="submission" date="2014-09" db="EMBL/GenBank/DDBJ databases">
        <authorList>
            <person name="Magalhaes I.L.F."/>
            <person name="Oliveira U."/>
            <person name="Santos F.R."/>
            <person name="Vidigal T.H.D.A."/>
            <person name="Brescovit A.D."/>
            <person name="Santos A.J."/>
        </authorList>
    </citation>
    <scope>NUCLEOTIDE SEQUENCE</scope>
    <source>
        <tissue evidence="1">Shoot tissue taken approximately 20 cm above the soil surface</tissue>
    </source>
</reference>
<proteinExistence type="predicted"/>
<protein>
    <submittedName>
        <fullName evidence="1">Uncharacterized protein</fullName>
    </submittedName>
</protein>
<dbReference type="EMBL" id="GBRH01237005">
    <property type="protein sequence ID" value="JAD60890.1"/>
    <property type="molecule type" value="Transcribed_RNA"/>
</dbReference>
<reference evidence="1" key="2">
    <citation type="journal article" date="2015" name="Data Brief">
        <title>Shoot transcriptome of the giant reed, Arundo donax.</title>
        <authorList>
            <person name="Barrero R.A."/>
            <person name="Guerrero F.D."/>
            <person name="Moolhuijzen P."/>
            <person name="Goolsby J.A."/>
            <person name="Tidwell J."/>
            <person name="Bellgard S.E."/>
            <person name="Bellgard M.I."/>
        </authorList>
    </citation>
    <scope>NUCLEOTIDE SEQUENCE</scope>
    <source>
        <tissue evidence="1">Shoot tissue taken approximately 20 cm above the soil surface</tissue>
    </source>
</reference>
<sequence>MCERKLCLMSKLHN</sequence>